<evidence type="ECO:0000259" key="2">
    <source>
        <dbReference type="Pfam" id="PF18942"/>
    </source>
</evidence>
<feature type="chain" id="PRO_5047158920" description="DUF5689 domain-containing protein" evidence="1">
    <location>
        <begin position="34"/>
        <end position="509"/>
    </location>
</feature>
<sequence>MMNTTKKYYKMNSINLKKLISVLVLAVTMTACVQDDDFRTPALDIEEPDLNGSTPLLLSSVYDAWFQEFADAVDDAGLDFDSDFDVEAIEALRLQTKFTYENDDPNNPRFMSGYVISTDKAGNFFEELILQDRPDSPTRGVRLAIDVNPLFTSYEFGRKIFVKLDGLSVGIENGVFTIGVLSGDEVDQIPSFSQEEVILRSSEVAEITPLEITFEDFSDDLTNLFVTINNVQFGKDDVFGDSPLTFAGEPSDEFDGERNLESCDTGATAVLSTSTFADFKSLTLPSQKGSFEGVLTKNFFGDTFNLVLNDVTGLVFENEERCDIELIIEDSECPTNNIGGSNIVFEEEFTGLSIDDLLSNGWVNQNISRGSVLYEVGSFSGNQYAQINSFSSNESSVDTWLVTPEINLSGSANEVLSFEVQANFDTGTTLLEVLIAENFTGDVITTSWKRFNVEIPRGPSGGFGSFEAVDPVDISCLTSDTIHVAFRYVGGDPGATTRYHIDNIEISGN</sequence>
<dbReference type="InterPro" id="IPR043744">
    <property type="entry name" value="DUF5689"/>
</dbReference>
<keyword evidence="1" id="KW-0732">Signal</keyword>
<comment type="caution">
    <text evidence="3">The sequence shown here is derived from an EMBL/GenBank/DDBJ whole genome shotgun (WGS) entry which is preliminary data.</text>
</comment>
<organism evidence="3 4">
    <name type="scientific">Aquimarina litoralis</name>
    <dbReference type="NCBI Taxonomy" id="584605"/>
    <lineage>
        <taxon>Bacteria</taxon>
        <taxon>Pseudomonadati</taxon>
        <taxon>Bacteroidota</taxon>
        <taxon>Flavobacteriia</taxon>
        <taxon>Flavobacteriales</taxon>
        <taxon>Flavobacteriaceae</taxon>
        <taxon>Aquimarina</taxon>
    </lineage>
</organism>
<proteinExistence type="predicted"/>
<keyword evidence="4" id="KW-1185">Reference proteome</keyword>
<dbReference type="PROSITE" id="PS51257">
    <property type="entry name" value="PROKAR_LIPOPROTEIN"/>
    <property type="match status" value="1"/>
</dbReference>
<feature type="domain" description="DUF5689" evidence="2">
    <location>
        <begin position="94"/>
        <end position="310"/>
    </location>
</feature>
<evidence type="ECO:0000313" key="4">
    <source>
        <dbReference type="Proteomes" id="UP001501758"/>
    </source>
</evidence>
<dbReference type="Proteomes" id="UP001501758">
    <property type="component" value="Unassembled WGS sequence"/>
</dbReference>
<protein>
    <recommendedName>
        <fullName evidence="2">DUF5689 domain-containing protein</fullName>
    </recommendedName>
</protein>
<dbReference type="Gene3D" id="2.60.120.200">
    <property type="match status" value="1"/>
</dbReference>
<dbReference type="Pfam" id="PF18942">
    <property type="entry name" value="DUF5689"/>
    <property type="match status" value="1"/>
</dbReference>
<dbReference type="EMBL" id="BAAAGE010000001">
    <property type="protein sequence ID" value="GAA0714050.1"/>
    <property type="molecule type" value="Genomic_DNA"/>
</dbReference>
<name>A0ABN1II83_9FLAO</name>
<accession>A0ABN1II83</accession>
<feature type="signal peptide" evidence="1">
    <location>
        <begin position="1"/>
        <end position="33"/>
    </location>
</feature>
<dbReference type="NCBIfam" id="NF038128">
    <property type="entry name" value="choice_anch_J"/>
    <property type="match status" value="1"/>
</dbReference>
<reference evidence="3 4" key="1">
    <citation type="journal article" date="2019" name="Int. J. Syst. Evol. Microbiol.">
        <title>The Global Catalogue of Microorganisms (GCM) 10K type strain sequencing project: providing services to taxonomists for standard genome sequencing and annotation.</title>
        <authorList>
            <consortium name="The Broad Institute Genomics Platform"/>
            <consortium name="The Broad Institute Genome Sequencing Center for Infectious Disease"/>
            <person name="Wu L."/>
            <person name="Ma J."/>
        </authorList>
    </citation>
    <scope>NUCLEOTIDE SEQUENCE [LARGE SCALE GENOMIC DNA]</scope>
    <source>
        <strain evidence="3 4">JCM 15974</strain>
    </source>
</reference>
<evidence type="ECO:0000313" key="3">
    <source>
        <dbReference type="EMBL" id="GAA0714050.1"/>
    </source>
</evidence>
<evidence type="ECO:0000256" key="1">
    <source>
        <dbReference type="SAM" id="SignalP"/>
    </source>
</evidence>
<gene>
    <name evidence="3" type="ORF">GCM10009430_06640</name>
</gene>